<dbReference type="GO" id="GO:0009100">
    <property type="term" value="P:glycoprotein metabolic process"/>
    <property type="evidence" value="ECO:0007669"/>
    <property type="project" value="UniProtKB-ARBA"/>
</dbReference>
<reference evidence="2" key="2">
    <citation type="submission" date="2014-06" db="EMBL/GenBank/DDBJ databases">
        <title>Draft genome sequence of Clostridium spiroforme (DSM 1552).</title>
        <authorList>
            <person name="Sudarsanam P."/>
            <person name="Ley R."/>
            <person name="Guruge J."/>
            <person name="Turnbaugh P.J."/>
            <person name="Mahowald M."/>
            <person name="Liep D."/>
            <person name="Gordon J."/>
        </authorList>
    </citation>
    <scope>NUCLEOTIDE SEQUENCE</scope>
    <source>
        <strain evidence="2">DSM 1552</strain>
    </source>
</reference>
<dbReference type="eggNOG" id="COG3475">
    <property type="taxonomic scope" value="Bacteria"/>
</dbReference>
<dbReference type="Proteomes" id="UP000004910">
    <property type="component" value="Unassembled WGS sequence"/>
</dbReference>
<name>B1C1C3_9FIRM</name>
<evidence type="ECO:0000259" key="1">
    <source>
        <dbReference type="Pfam" id="PF04991"/>
    </source>
</evidence>
<dbReference type="HOGENOM" id="CLU_075543_0_0_9"/>
<dbReference type="InterPro" id="IPR052942">
    <property type="entry name" value="LPS_cholinephosphotransferase"/>
</dbReference>
<dbReference type="RefSeq" id="WP_004608756.1">
    <property type="nucleotide sequence ID" value="NZ_CP102275.1"/>
</dbReference>
<dbReference type="InterPro" id="IPR007074">
    <property type="entry name" value="LicD/FKTN/FKRP_NTP_transf"/>
</dbReference>
<evidence type="ECO:0000313" key="3">
    <source>
        <dbReference type="Proteomes" id="UP000004910"/>
    </source>
</evidence>
<reference evidence="2" key="1">
    <citation type="submission" date="2008-02" db="EMBL/GenBank/DDBJ databases">
        <authorList>
            <person name="Fulton L."/>
            <person name="Clifton S."/>
            <person name="Fulton B."/>
            <person name="Xu J."/>
            <person name="Minx P."/>
            <person name="Pepin K.H."/>
            <person name="Johnson M."/>
            <person name="Thiruvilangam P."/>
            <person name="Bhonagiri V."/>
            <person name="Nash W.E."/>
            <person name="Mardis E.R."/>
            <person name="Wilson R.K."/>
        </authorList>
    </citation>
    <scope>NUCLEOTIDE SEQUENCE [LARGE SCALE GENOMIC DNA]</scope>
    <source>
        <strain evidence="2">DSM 1552</strain>
    </source>
</reference>
<dbReference type="EMBL" id="ABIK02000007">
    <property type="protein sequence ID" value="EDS75178.1"/>
    <property type="molecule type" value="Genomic_DNA"/>
</dbReference>
<accession>B1C1C3</accession>
<evidence type="ECO:0000313" key="2">
    <source>
        <dbReference type="EMBL" id="EDS75178.1"/>
    </source>
</evidence>
<organism evidence="2 3">
    <name type="scientific">Thomasclavelia spiroformis DSM 1552</name>
    <dbReference type="NCBI Taxonomy" id="428126"/>
    <lineage>
        <taxon>Bacteria</taxon>
        <taxon>Bacillati</taxon>
        <taxon>Bacillota</taxon>
        <taxon>Erysipelotrichia</taxon>
        <taxon>Erysipelotrichales</taxon>
        <taxon>Coprobacillaceae</taxon>
        <taxon>Thomasclavelia</taxon>
    </lineage>
</organism>
<dbReference type="STRING" id="428126.CLOSPI_01006"/>
<dbReference type="GeneID" id="94017827"/>
<comment type="caution">
    <text evidence="2">The sequence shown here is derived from an EMBL/GenBank/DDBJ whole genome shotgun (WGS) entry which is preliminary data.</text>
</comment>
<protein>
    <submittedName>
        <fullName evidence="2">LICD family protein</fullName>
    </submittedName>
</protein>
<proteinExistence type="predicted"/>
<dbReference type="PANTHER" id="PTHR43404">
    <property type="entry name" value="LIPOPOLYSACCHARIDE CHOLINEPHOSPHOTRANSFERASE LICD"/>
    <property type="match status" value="1"/>
</dbReference>
<sequence>MNNQIYSSEELKQIQRVEYELLVEVKKVCEAHNIEYFLIGGTTLGAIRHKGFIPWDDDIDIGMTRANYEKFLKLAPLFLKDKYQLQTPNNDKNIPYFYSKIRINDTIFMEYCNRKINMHHGIYIDVFPFDIVPDDDVEYKKMFDEFQHLIRLYSLRQIPDLASKPSSLLGIIKYFIRKILHFILKIIPADFFKRKLYKVATQYNDSNNSSYCCLNFPIFKTEYIKKEDLYPLRNHKFVMDFFPIPNNYNQYLKTHYGDYMKLPEEDKQIGHKPYKIKVNDK</sequence>
<dbReference type="PANTHER" id="PTHR43404:SF2">
    <property type="entry name" value="LIPOPOLYSACCHARIDE CHOLINEPHOSPHOTRANSFERASE LICD"/>
    <property type="match status" value="1"/>
</dbReference>
<dbReference type="Pfam" id="PF04991">
    <property type="entry name" value="LicD"/>
    <property type="match status" value="1"/>
</dbReference>
<dbReference type="AlphaFoldDB" id="B1C1C3"/>
<gene>
    <name evidence="2" type="ORF">CLOSPI_01006</name>
</gene>
<keyword evidence="3" id="KW-1185">Reference proteome</keyword>
<feature type="domain" description="LicD/FKTN/FKRP nucleotidyltransferase" evidence="1">
    <location>
        <begin position="29"/>
        <end position="257"/>
    </location>
</feature>
<dbReference type="OrthoDB" id="9786100at2"/>